<accession>A0AAX1L8Q5</accession>
<keyword evidence="3" id="KW-0808">Transferase</keyword>
<gene>
    <name evidence="3" type="ORF">I6J21_11720</name>
</gene>
<evidence type="ECO:0000259" key="2">
    <source>
        <dbReference type="Pfam" id="PF00155"/>
    </source>
</evidence>
<proteinExistence type="predicted"/>
<dbReference type="EMBL" id="CP069534">
    <property type="protein sequence ID" value="QRP70402.1"/>
    <property type="molecule type" value="Genomic_DNA"/>
</dbReference>
<evidence type="ECO:0000313" key="3">
    <source>
        <dbReference type="EMBL" id="QRP70402.1"/>
    </source>
</evidence>
<dbReference type="GO" id="GO:0008483">
    <property type="term" value="F:transaminase activity"/>
    <property type="evidence" value="ECO:0007669"/>
    <property type="project" value="UniProtKB-KW"/>
</dbReference>
<reference evidence="3" key="1">
    <citation type="submission" date="2021-02" db="EMBL/GenBank/DDBJ databases">
        <title>FDA dAtabase for Regulatory Grade micrObial Sequences (FDA-ARGOS): Supporting development and validation of Infectious Disease Dx tests.</title>
        <authorList>
            <person name="Sproer C."/>
            <person name="Gronow S."/>
            <person name="Severitt S."/>
            <person name="Schroder I."/>
            <person name="Tallon L."/>
            <person name="Sadzewicz L."/>
            <person name="Zhao X."/>
            <person name="Boylan J."/>
            <person name="Ott S."/>
            <person name="Bowen H."/>
            <person name="Vavikolanu K."/>
            <person name="Mehta A."/>
            <person name="Aluvathingal J."/>
            <person name="Nadendla S."/>
            <person name="Lowell S."/>
            <person name="Myers T."/>
            <person name="Yan Y."/>
            <person name="Sichtig H."/>
        </authorList>
    </citation>
    <scope>NUCLEOTIDE SEQUENCE</scope>
    <source>
        <strain evidence="3">FDAARGOS_1191</strain>
    </source>
</reference>
<dbReference type="CDD" id="cd00609">
    <property type="entry name" value="AAT_like"/>
    <property type="match status" value="1"/>
</dbReference>
<sequence length="366" mass="40408">MRFSRRLSAQEPNRITSAARENHPLDASDSNPTHHGLAPRVYTADPRGDSRARELLAEFVSARDNRPVDPDRLYLVSSSSQAYAWLTKLLCDPGDALLAPRPGYPLVESLAALESVAMLPYRLEWAGSWLVDASSIAPTPRTRAIVLINPNNPTGSYLTSDEISHFTTLGLPLIADEVFFDFPLTDTPRHRIAGEDRALTFALDGMSKNLAAPYAKFSWIEVSGPADDVREAQRRLDIIADSYLPMSDLILDHLPQMLAEIPAQQARVRARTATNLATMQRLSTGVTTVYPPEGGWNVLLRFPDVIDEEELVLTLIRDAGITVQPGYFFDMRVPGFVSLSLLLEPETFENAAKKVIDAINSAVQAE</sequence>
<dbReference type="Gene3D" id="3.90.1150.10">
    <property type="entry name" value="Aspartate Aminotransferase, domain 1"/>
    <property type="match status" value="1"/>
</dbReference>
<keyword evidence="3" id="KW-0032">Aminotransferase</keyword>
<evidence type="ECO:0000256" key="1">
    <source>
        <dbReference type="SAM" id="MobiDB-lite"/>
    </source>
</evidence>
<feature type="region of interest" description="Disordered" evidence="1">
    <location>
        <begin position="1"/>
        <end position="45"/>
    </location>
</feature>
<dbReference type="Proteomes" id="UP000617681">
    <property type="component" value="Chromosome"/>
</dbReference>
<organism evidence="3 4">
    <name type="scientific">Corynebacterium glucuronolyticum</name>
    <dbReference type="NCBI Taxonomy" id="39791"/>
    <lineage>
        <taxon>Bacteria</taxon>
        <taxon>Bacillati</taxon>
        <taxon>Actinomycetota</taxon>
        <taxon>Actinomycetes</taxon>
        <taxon>Mycobacteriales</taxon>
        <taxon>Corynebacteriaceae</taxon>
        <taxon>Corynebacterium</taxon>
    </lineage>
</organism>
<name>A0AAX1L8Q5_9CORY</name>
<dbReference type="InterPro" id="IPR004839">
    <property type="entry name" value="Aminotransferase_I/II_large"/>
</dbReference>
<feature type="domain" description="Aminotransferase class I/classII large" evidence="2">
    <location>
        <begin position="44"/>
        <end position="354"/>
    </location>
</feature>
<dbReference type="Pfam" id="PF00155">
    <property type="entry name" value="Aminotran_1_2"/>
    <property type="match status" value="1"/>
</dbReference>
<dbReference type="InterPro" id="IPR015421">
    <property type="entry name" value="PyrdxlP-dep_Trfase_major"/>
</dbReference>
<protein>
    <submittedName>
        <fullName evidence="3">Pyridoxal phosphate-dependent aminotransferase</fullName>
    </submittedName>
</protein>
<dbReference type="RefSeq" id="WP_005393378.1">
    <property type="nucleotide sequence ID" value="NZ_CP069534.1"/>
</dbReference>
<dbReference type="InterPro" id="IPR015422">
    <property type="entry name" value="PyrdxlP-dep_Trfase_small"/>
</dbReference>
<dbReference type="AlphaFoldDB" id="A0AAX1L8Q5"/>
<dbReference type="InterPro" id="IPR015424">
    <property type="entry name" value="PyrdxlP-dep_Trfase"/>
</dbReference>
<dbReference type="PANTHER" id="PTHR45744">
    <property type="entry name" value="TYROSINE AMINOTRANSFERASE"/>
    <property type="match status" value="1"/>
</dbReference>
<dbReference type="SUPFAM" id="SSF53383">
    <property type="entry name" value="PLP-dependent transferases"/>
    <property type="match status" value="1"/>
</dbReference>
<dbReference type="Gene3D" id="3.40.640.10">
    <property type="entry name" value="Type I PLP-dependent aspartate aminotransferase-like (Major domain)"/>
    <property type="match status" value="1"/>
</dbReference>
<dbReference type="PANTHER" id="PTHR45744:SF2">
    <property type="entry name" value="TYROSINE AMINOTRANSFERASE"/>
    <property type="match status" value="1"/>
</dbReference>
<evidence type="ECO:0000313" key="4">
    <source>
        <dbReference type="Proteomes" id="UP000617681"/>
    </source>
</evidence>
<dbReference type="GO" id="GO:0030170">
    <property type="term" value="F:pyridoxal phosphate binding"/>
    <property type="evidence" value="ECO:0007669"/>
    <property type="project" value="InterPro"/>
</dbReference>